<name>A0A5E6ZAH6_PSEFL</name>
<evidence type="ECO:0000313" key="2">
    <source>
        <dbReference type="Proteomes" id="UP000326437"/>
    </source>
</evidence>
<dbReference type="AlphaFoldDB" id="A0A5E6ZAH6"/>
<evidence type="ECO:0000313" key="1">
    <source>
        <dbReference type="EMBL" id="VVN62956.1"/>
    </source>
</evidence>
<gene>
    <name evidence="1" type="ORF">PS685_04188</name>
</gene>
<protein>
    <submittedName>
        <fullName evidence="1">Uncharacterized protein</fullName>
    </submittedName>
</protein>
<sequence>MLVGKNLDFHVSWLEYVLFHQHARIAKGRQGFALCRGQRLCQLGDVLDHLHALATTTCRGFEQHRIADAFCGEAKGFQILGFAVVTRHQRYARHFHQGLGGGLAAHGINGTGGRAEKYQPGSFNGTGKACVLRQKAITGMNGLGPTGLGGCNDLVDFQVAVGRFAAPQVYADIGFAAMPRIAIGRAVDGYCGEAQGPGCAHYPAGDFATVGNQYGCQNRGAHERGSRVDGSACQLGARFCRKARKPSWPSGLTRMRAMAFSQ</sequence>
<accession>A0A5E6ZAH6</accession>
<organism evidence="1 2">
    <name type="scientific">Pseudomonas fluorescens</name>
    <dbReference type="NCBI Taxonomy" id="294"/>
    <lineage>
        <taxon>Bacteria</taxon>
        <taxon>Pseudomonadati</taxon>
        <taxon>Pseudomonadota</taxon>
        <taxon>Gammaproteobacteria</taxon>
        <taxon>Pseudomonadales</taxon>
        <taxon>Pseudomonadaceae</taxon>
        <taxon>Pseudomonas</taxon>
    </lineage>
</organism>
<proteinExistence type="predicted"/>
<reference evidence="1 2" key="1">
    <citation type="submission" date="2019-09" db="EMBL/GenBank/DDBJ databases">
        <authorList>
            <person name="Chandra G."/>
            <person name="Truman W A."/>
        </authorList>
    </citation>
    <scope>NUCLEOTIDE SEQUENCE [LARGE SCALE GENOMIC DNA]</scope>
    <source>
        <strain evidence="1">PS685</strain>
    </source>
</reference>
<dbReference type="EMBL" id="CABVHO010000077">
    <property type="protein sequence ID" value="VVN62956.1"/>
    <property type="molecule type" value="Genomic_DNA"/>
</dbReference>
<dbReference type="Proteomes" id="UP000326437">
    <property type="component" value="Unassembled WGS sequence"/>
</dbReference>